<proteinExistence type="predicted"/>
<gene>
    <name evidence="2" type="ORF">E4U02_01040</name>
</gene>
<dbReference type="OrthoDB" id="3541690at2"/>
<evidence type="ECO:0000256" key="1">
    <source>
        <dbReference type="SAM" id="MobiDB-lite"/>
    </source>
</evidence>
<keyword evidence="3" id="KW-1185">Reference proteome</keyword>
<feature type="region of interest" description="Disordered" evidence="1">
    <location>
        <begin position="168"/>
        <end position="286"/>
    </location>
</feature>
<dbReference type="RefSeq" id="WP_135112259.1">
    <property type="nucleotide sequence ID" value="NZ_JADGLL010000001.1"/>
</dbReference>
<protein>
    <submittedName>
        <fullName evidence="2">Transposase</fullName>
    </submittedName>
</protein>
<dbReference type="EMBL" id="SPQB01000001">
    <property type="protein sequence ID" value="TFU34715.1"/>
    <property type="molecule type" value="Genomic_DNA"/>
</dbReference>
<evidence type="ECO:0000313" key="3">
    <source>
        <dbReference type="Proteomes" id="UP000298358"/>
    </source>
</evidence>
<sequence length="286" mass="30820">MASDPLIDVAWELHDLPPARFTAERNARAKAVKGEDPALAKRIAELRRPSAPAWIIGQLVRHRAERLTQVLELGAELREAQEDLDAATLAQLTKDRRALTAALAREGADLAARQDVNAPSSVLDEVSQTLQAAMADAGAAEAVTSGRLIRSLEAVGFDPVDLADAVAGPAPDGSVAPQRAKAAPDELAARRARREAERAIRDAEAAHQRAERDLAAARRTAADARQRQDELTSRREQLRAELRRLDDDLRDAETATEQATAREQEAEAAQATTGAALERARSALEP</sequence>
<feature type="compositionally biased region" description="Basic and acidic residues" evidence="1">
    <location>
        <begin position="182"/>
        <end position="253"/>
    </location>
</feature>
<name>A0A4Y9G100_9MICO</name>
<dbReference type="Proteomes" id="UP000298358">
    <property type="component" value="Unassembled WGS sequence"/>
</dbReference>
<evidence type="ECO:0000313" key="2">
    <source>
        <dbReference type="EMBL" id="TFU34715.1"/>
    </source>
</evidence>
<accession>A0A4Y9G100</accession>
<organism evidence="2 3">
    <name type="scientific">Microbacterium paludicola</name>
    <dbReference type="NCBI Taxonomy" id="300019"/>
    <lineage>
        <taxon>Bacteria</taxon>
        <taxon>Bacillati</taxon>
        <taxon>Actinomycetota</taxon>
        <taxon>Actinomycetes</taxon>
        <taxon>Micrococcales</taxon>
        <taxon>Microbacteriaceae</taxon>
        <taxon>Microbacterium</taxon>
    </lineage>
</organism>
<dbReference type="AlphaFoldDB" id="A0A4Y9G100"/>
<feature type="compositionally biased region" description="Low complexity" evidence="1">
    <location>
        <begin position="266"/>
        <end position="277"/>
    </location>
</feature>
<comment type="caution">
    <text evidence="2">The sequence shown here is derived from an EMBL/GenBank/DDBJ whole genome shotgun (WGS) entry which is preliminary data.</text>
</comment>
<reference evidence="2 3" key="1">
    <citation type="submission" date="2019-03" db="EMBL/GenBank/DDBJ databases">
        <title>Diversity of the mouse oral microbiome.</title>
        <authorList>
            <person name="Joseph S."/>
            <person name="Aduse-Opoku J."/>
            <person name="Curtis M."/>
            <person name="Wade W."/>
            <person name="Hashim A."/>
        </authorList>
    </citation>
    <scope>NUCLEOTIDE SEQUENCE [LARGE SCALE GENOMIC DNA]</scope>
    <source>
        <strain evidence="2 3">P1012</strain>
    </source>
</reference>